<dbReference type="EMBL" id="NRRY01000070">
    <property type="protein sequence ID" value="MBK1621374.1"/>
    <property type="molecule type" value="Genomic_DNA"/>
</dbReference>
<reference evidence="1 2" key="1">
    <citation type="journal article" date="2020" name="Microorganisms">
        <title>Osmotic Adaptation and Compatible Solute Biosynthesis of Phototrophic Bacteria as Revealed from Genome Analyses.</title>
        <authorList>
            <person name="Imhoff J.F."/>
            <person name="Rahn T."/>
            <person name="Kunzel S."/>
            <person name="Keller A."/>
            <person name="Neulinger S.C."/>
        </authorList>
    </citation>
    <scope>NUCLEOTIDE SEQUENCE [LARGE SCALE GENOMIC DNA]</scope>
    <source>
        <strain evidence="1 2">DSM 25653</strain>
    </source>
</reference>
<evidence type="ECO:0000313" key="1">
    <source>
        <dbReference type="EMBL" id="MBK1621374.1"/>
    </source>
</evidence>
<proteinExistence type="predicted"/>
<name>A0A9X1B6Q2_9GAMM</name>
<gene>
    <name evidence="1" type="ORF">CKO42_23760</name>
</gene>
<evidence type="ECO:0000313" key="2">
    <source>
        <dbReference type="Proteomes" id="UP001138768"/>
    </source>
</evidence>
<dbReference type="Proteomes" id="UP001138768">
    <property type="component" value="Unassembled WGS sequence"/>
</dbReference>
<comment type="caution">
    <text evidence="1">The sequence shown here is derived from an EMBL/GenBank/DDBJ whole genome shotgun (WGS) entry which is preliminary data.</text>
</comment>
<organism evidence="1 2">
    <name type="scientific">Lamprobacter modestohalophilus</name>
    <dbReference type="NCBI Taxonomy" id="1064514"/>
    <lineage>
        <taxon>Bacteria</taxon>
        <taxon>Pseudomonadati</taxon>
        <taxon>Pseudomonadota</taxon>
        <taxon>Gammaproteobacteria</taxon>
        <taxon>Chromatiales</taxon>
        <taxon>Chromatiaceae</taxon>
        <taxon>Lamprobacter</taxon>
    </lineage>
</organism>
<protein>
    <submittedName>
        <fullName evidence="1">Uncharacterized protein</fullName>
    </submittedName>
</protein>
<keyword evidence="2" id="KW-1185">Reference proteome</keyword>
<dbReference type="AlphaFoldDB" id="A0A9X1B6Q2"/>
<accession>A0A9X1B6Q2</accession>
<sequence>MRLSAAVLIGALLAGAIGGIGASQLAEGLIGTDADVQSQPPLIILSVADALMAGHDARQIRAMAERLADGGFLVLDGQAVLAAPAELYLPLGEGTGR</sequence>